<dbReference type="STRING" id="13249.T1H8J7"/>
<keyword evidence="9" id="KW-1185">Reference proteome</keyword>
<organism evidence="8 9">
    <name type="scientific">Rhodnius prolixus</name>
    <name type="common">Triatomid bug</name>
    <dbReference type="NCBI Taxonomy" id="13249"/>
    <lineage>
        <taxon>Eukaryota</taxon>
        <taxon>Metazoa</taxon>
        <taxon>Ecdysozoa</taxon>
        <taxon>Arthropoda</taxon>
        <taxon>Hexapoda</taxon>
        <taxon>Insecta</taxon>
        <taxon>Pterygota</taxon>
        <taxon>Neoptera</taxon>
        <taxon>Paraneoptera</taxon>
        <taxon>Hemiptera</taxon>
        <taxon>Heteroptera</taxon>
        <taxon>Panheteroptera</taxon>
        <taxon>Cimicomorpha</taxon>
        <taxon>Reduviidae</taxon>
        <taxon>Triatominae</taxon>
        <taxon>Rhodnius</taxon>
    </lineage>
</organism>
<dbReference type="Pfam" id="PF09769">
    <property type="entry name" value="ApoO"/>
    <property type="match status" value="1"/>
</dbReference>
<evidence type="ECO:0000313" key="8">
    <source>
        <dbReference type="EnsemblMetazoa" id="RPRC000339-PA"/>
    </source>
</evidence>
<evidence type="ECO:0000256" key="4">
    <source>
        <dbReference type="ARBA" id="ARBA00022989"/>
    </source>
</evidence>
<evidence type="ECO:0000256" key="3">
    <source>
        <dbReference type="ARBA" id="ARBA00022692"/>
    </source>
</evidence>
<dbReference type="GO" id="GO:0061617">
    <property type="term" value="C:MICOS complex"/>
    <property type="evidence" value="ECO:0007669"/>
    <property type="project" value="UniProtKB-UniRule"/>
</dbReference>
<dbReference type="Proteomes" id="UP000015103">
    <property type="component" value="Unassembled WGS sequence"/>
</dbReference>
<dbReference type="EMBL" id="ACPB03002116">
    <property type="status" value="NOT_ANNOTATED_CDS"/>
    <property type="molecule type" value="Genomic_DNA"/>
</dbReference>
<evidence type="ECO:0000313" key="9">
    <source>
        <dbReference type="Proteomes" id="UP000015103"/>
    </source>
</evidence>
<dbReference type="GO" id="GO:0042407">
    <property type="term" value="P:cristae formation"/>
    <property type="evidence" value="ECO:0007669"/>
    <property type="project" value="InterPro"/>
</dbReference>
<comment type="subunit">
    <text evidence="7">Component of the mitochondrial contact site and cristae organizing system (MICOS) complex.</text>
</comment>
<comment type="similarity">
    <text evidence="2">Belongs to the apolipoprotein O/MICOS complex subunit Mic27 family.</text>
</comment>
<dbReference type="VEuPathDB" id="VectorBase:RPRC000339"/>
<dbReference type="PANTHER" id="PTHR14564">
    <property type="entry name" value="MICOS COMPLEX SUBUNIT MIC26 / MIC27 FAMILY MEMBER"/>
    <property type="match status" value="1"/>
</dbReference>
<proteinExistence type="inferred from homology"/>
<keyword evidence="3 7" id="KW-0812">Transmembrane</keyword>
<comment type="function">
    <text evidence="7">Component of the MICOS complex, a large protein complex of the mitochondrial inner membrane that plays crucial roles in the maintenance of crista junctions, inner membrane architecture, and formation of contact sites to the outer membrane.</text>
</comment>
<dbReference type="RefSeq" id="XP_073985178.1">
    <property type="nucleotide sequence ID" value="XM_074129077.1"/>
</dbReference>
<comment type="subcellular location">
    <subcellularLocation>
        <location evidence="7">Mitochondrion inner membrane</location>
    </subcellularLocation>
    <subcellularLocation>
        <location evidence="1">Mitochondrion membrane</location>
    </subcellularLocation>
</comment>
<keyword evidence="5 7" id="KW-0496">Mitochondrion</keyword>
<evidence type="ECO:0000256" key="6">
    <source>
        <dbReference type="ARBA" id="ARBA00023136"/>
    </source>
</evidence>
<dbReference type="InterPro" id="IPR033182">
    <property type="entry name" value="MIC26/MIC27_animal"/>
</dbReference>
<keyword evidence="7" id="KW-0999">Mitochondrion inner membrane</keyword>
<sequence length="321" mass="36347">MSNKDSQRKYVPIRKEENNCRFWFLSPLLPVASQPNCKTNCGFPKIHPSDTECRYRPLLSLGLYLLQILRRIFLPASGCGFAVVHAKEKNEKEDKCDPERKLVRACDLPVYAEEKKCLDCTPPKKNEPDTLFTETVKCARKEMWYVMDQARIVKQQIEDGLEDLKSSSEEYLKYLREESNVAPRIGAIAVGGLSGYILALRRGIFRKLIYTSIGAGGMAALCYPREAKEYSHEALQLLKRYIIIGYHFINGVTRDLTGYQLPPLPNGHLVISDSAHPGSEAVPSSAHILPPTATPTHIPLPHEDPHEITRNHHHHQSSEHE</sequence>
<name>T1H8J7_RHOPR</name>
<dbReference type="GeneID" id="141454632"/>
<dbReference type="eggNOG" id="KOG4798">
    <property type="taxonomic scope" value="Eukaryota"/>
</dbReference>
<dbReference type="HOGENOM" id="CLU_866899_0_0_1"/>
<evidence type="ECO:0000256" key="7">
    <source>
        <dbReference type="RuleBase" id="RU363021"/>
    </source>
</evidence>
<dbReference type="InterPro" id="IPR019166">
    <property type="entry name" value="MIC26/MIC27"/>
</dbReference>
<dbReference type="InParanoid" id="T1H8J7"/>
<protein>
    <recommendedName>
        <fullName evidence="7">MICOS complex subunit</fullName>
    </recommendedName>
</protein>
<feature type="transmembrane region" description="Helical" evidence="7">
    <location>
        <begin position="181"/>
        <end position="200"/>
    </location>
</feature>
<evidence type="ECO:0000256" key="1">
    <source>
        <dbReference type="ARBA" id="ARBA00004325"/>
    </source>
</evidence>
<reference evidence="8" key="1">
    <citation type="submission" date="2015-05" db="UniProtKB">
        <authorList>
            <consortium name="EnsemblMetazoa"/>
        </authorList>
    </citation>
    <scope>IDENTIFICATION</scope>
</reference>
<evidence type="ECO:0000256" key="5">
    <source>
        <dbReference type="ARBA" id="ARBA00023128"/>
    </source>
</evidence>
<keyword evidence="4 7" id="KW-1133">Transmembrane helix</keyword>
<dbReference type="FunCoup" id="T1H8J7">
    <property type="interactions" value="334"/>
</dbReference>
<accession>T1H8J7</accession>
<dbReference type="EnsemblMetazoa" id="RPRC000339-RA">
    <property type="protein sequence ID" value="RPRC000339-PA"/>
    <property type="gene ID" value="RPRC000339"/>
</dbReference>
<dbReference type="OMA" id="EYSHEAL"/>
<evidence type="ECO:0000256" key="2">
    <source>
        <dbReference type="ARBA" id="ARBA00010904"/>
    </source>
</evidence>
<keyword evidence="6 7" id="KW-0472">Membrane</keyword>
<dbReference type="AlphaFoldDB" id="T1H8J7"/>